<sequence length="363" mass="41665">MPGNIPPESGKIEFVDSGQINEPESIDVTGAPLPKDDKYLVTVYDGDKKIDKDSFVFISSEPMMPKLRIEVYIGKDCIHKSLKFRLKIEFKFKASGTLYDRNDEDYFPSKYDGGNAFIVAKTGKNNWDVDFREMYRGGTATVEIWNEEKTSILNTFRFYIRGKNPTKEVVKKYMQDKGYLTKYWFVYKMALSESGSEGISLMKQFWDPEFVGKGKDRKEAVYGPSGRNYESKGIPNYGYPDGWGICQIDFKYEKNNLNTTTAEVKEIIKNPNYIWNWKENIAVKMNVKLPEKIAAAVNHIRRLLKNTKQLKSYSIEEGNLTYKTCPSSVPELQQFSGYLPDTSTNQNEKSILDAEIISHSLKS</sequence>
<comment type="caution">
    <text evidence="2">The sequence shown here is derived from an EMBL/GenBank/DDBJ whole genome shotgun (WGS) entry which is preliminary data.</text>
</comment>
<reference evidence="3" key="2">
    <citation type="submission" date="2023-07" db="EMBL/GenBank/DDBJ databases">
        <title>Description of novel Chryseobacterium sp. strain C-2.</title>
        <authorList>
            <person name="Saticioglu I.B."/>
        </authorList>
    </citation>
    <scope>NUCLEOTIDE SEQUENCE [LARGE SCALE GENOMIC DNA]</scope>
    <source>
        <strain evidence="3">C-2</strain>
    </source>
</reference>
<keyword evidence="3" id="KW-1185">Reference proteome</keyword>
<dbReference type="Proteomes" id="UP001107960">
    <property type="component" value="Unassembled WGS sequence"/>
</dbReference>
<proteinExistence type="predicted"/>
<gene>
    <name evidence="1" type="ORF">IEW27_19190</name>
    <name evidence="2" type="ORF">LNP80_20680</name>
</gene>
<reference evidence="1" key="3">
    <citation type="submission" date="2024-05" db="EMBL/GenBank/DDBJ databases">
        <title>Description of novel Chryseobacterium sp. strain C-2.</title>
        <authorList>
            <person name="Saticioglu I.B."/>
        </authorList>
    </citation>
    <scope>NUCLEOTIDE SEQUENCE</scope>
    <source>
        <strain evidence="1">C-2</strain>
    </source>
</reference>
<reference evidence="2" key="1">
    <citation type="submission" date="2021-11" db="EMBL/GenBank/DDBJ databases">
        <title>Description of novel Chryseobacterium species.</title>
        <authorList>
            <person name="Saticioglu I.B."/>
            <person name="Ay H."/>
            <person name="Altun S."/>
            <person name="Duman M."/>
        </authorList>
    </citation>
    <scope>NUCLEOTIDE SEQUENCE</scope>
    <source>
        <strain evidence="2">C-39</strain>
    </source>
</reference>
<dbReference type="Proteomes" id="UP000603715">
    <property type="component" value="Unassembled WGS sequence"/>
</dbReference>
<dbReference type="EMBL" id="JAJJML010000001">
    <property type="protein sequence ID" value="MCC9036624.1"/>
    <property type="molecule type" value="Genomic_DNA"/>
</dbReference>
<dbReference type="AlphaFoldDB" id="A0A9Q3YT99"/>
<evidence type="ECO:0000313" key="2">
    <source>
        <dbReference type="EMBL" id="MCC9036624.1"/>
    </source>
</evidence>
<evidence type="ECO:0000313" key="1">
    <source>
        <dbReference type="EMBL" id="MBD3906712.1"/>
    </source>
</evidence>
<evidence type="ECO:0000313" key="3">
    <source>
        <dbReference type="Proteomes" id="UP000603715"/>
    </source>
</evidence>
<accession>A0A9Q3YT99</accession>
<name>A0A9Q3YT99_9FLAO</name>
<dbReference type="RefSeq" id="WP_191181109.1">
    <property type="nucleotide sequence ID" value="NZ_JACXXP010000039.1"/>
</dbReference>
<dbReference type="EMBL" id="JACXXP010000039">
    <property type="protein sequence ID" value="MBD3906712.1"/>
    <property type="molecule type" value="Genomic_DNA"/>
</dbReference>
<protein>
    <submittedName>
        <fullName evidence="2">Uncharacterized protein</fullName>
    </submittedName>
</protein>
<evidence type="ECO:0000313" key="4">
    <source>
        <dbReference type="Proteomes" id="UP001107960"/>
    </source>
</evidence>
<organism evidence="2 4">
    <name type="scientific">Chryseobacterium muglaense</name>
    <dbReference type="NCBI Taxonomy" id="2893752"/>
    <lineage>
        <taxon>Bacteria</taxon>
        <taxon>Pseudomonadati</taxon>
        <taxon>Bacteroidota</taxon>
        <taxon>Flavobacteriia</taxon>
        <taxon>Flavobacteriales</taxon>
        <taxon>Weeksellaceae</taxon>
        <taxon>Chryseobacterium group</taxon>
        <taxon>Chryseobacterium</taxon>
    </lineage>
</organism>